<evidence type="ECO:0000313" key="2">
    <source>
        <dbReference type="EMBL" id="PXZ00712.1"/>
    </source>
</evidence>
<proteinExistence type="predicted"/>
<dbReference type="AlphaFoldDB" id="A0A318N6N1"/>
<evidence type="ECO:0000256" key="1">
    <source>
        <dbReference type="SAM" id="Coils"/>
    </source>
</evidence>
<reference evidence="2 3" key="1">
    <citation type="submission" date="2018-05" db="EMBL/GenBank/DDBJ databases">
        <title>Reference genomes for bee gut microbiota database.</title>
        <authorList>
            <person name="Ellegaard K.M."/>
        </authorList>
    </citation>
    <scope>NUCLEOTIDE SEQUENCE [LARGE SCALE GENOMIC DNA]</scope>
    <source>
        <strain evidence="2 3">ESL0284</strain>
    </source>
</reference>
<dbReference type="RefSeq" id="WP_110438854.1">
    <property type="nucleotide sequence ID" value="NZ_CP046393.1"/>
</dbReference>
<feature type="coiled-coil region" evidence="1">
    <location>
        <begin position="104"/>
        <end position="131"/>
    </location>
</feature>
<keyword evidence="3" id="KW-1185">Reference proteome</keyword>
<organism evidence="2 3">
    <name type="scientific">Commensalibacter melissae</name>
    <dbReference type="NCBI Taxonomy" id="2070537"/>
    <lineage>
        <taxon>Bacteria</taxon>
        <taxon>Pseudomonadati</taxon>
        <taxon>Pseudomonadota</taxon>
        <taxon>Alphaproteobacteria</taxon>
        <taxon>Acetobacterales</taxon>
        <taxon>Acetobacteraceae</taxon>
    </lineage>
</organism>
<dbReference type="Proteomes" id="UP000247565">
    <property type="component" value="Unassembled WGS sequence"/>
</dbReference>
<name>A0A318N6N1_9PROT</name>
<protein>
    <submittedName>
        <fullName evidence="2">Uncharacterized protein</fullName>
    </submittedName>
</protein>
<sequence length="173" mass="20384">MRTDNKEEKFSNITDIDAVKRALESIGDSTNKKTVKEKGNDSFPKRRFIRDQGVIVKKQNSEKFSRKTYFQDFSVDDKLSKYNRKLSITNEKDENSFKTILKHVEILVEKMTLMQKQVENLEKLNIKLSEQFKSVTSSFNKPNEIETVEVMEDDDIVDELGQKPVKWWIRKLD</sequence>
<dbReference type="EMBL" id="QGLT01000002">
    <property type="protein sequence ID" value="PXZ00712.1"/>
    <property type="molecule type" value="Genomic_DNA"/>
</dbReference>
<evidence type="ECO:0000313" key="3">
    <source>
        <dbReference type="Proteomes" id="UP000247565"/>
    </source>
</evidence>
<keyword evidence="1" id="KW-0175">Coiled coil</keyword>
<accession>A0A318N6N1</accession>
<gene>
    <name evidence="2" type="ORF">DK869_04765</name>
</gene>
<comment type="caution">
    <text evidence="2">The sequence shown here is derived from an EMBL/GenBank/DDBJ whole genome shotgun (WGS) entry which is preliminary data.</text>
</comment>